<evidence type="ECO:0000313" key="3">
    <source>
        <dbReference type="EMBL" id="NDL58211.1"/>
    </source>
</evidence>
<dbReference type="InterPro" id="IPR036388">
    <property type="entry name" value="WH-like_DNA-bd_sf"/>
</dbReference>
<keyword evidence="4" id="KW-1185">Reference proteome</keyword>
<dbReference type="Gene3D" id="1.10.10.10">
    <property type="entry name" value="Winged helix-like DNA-binding domain superfamily/Winged helix DNA-binding domain"/>
    <property type="match status" value="1"/>
</dbReference>
<comment type="similarity">
    <text evidence="1">Belongs to the ROK (NagC/XylR) family.</text>
</comment>
<name>A0A7K3M4G5_9ACTN</name>
<dbReference type="SUPFAM" id="SSF53067">
    <property type="entry name" value="Actin-like ATPase domain"/>
    <property type="match status" value="1"/>
</dbReference>
<dbReference type="InterPro" id="IPR036390">
    <property type="entry name" value="WH_DNA-bd_sf"/>
</dbReference>
<proteinExistence type="inferred from homology"/>
<dbReference type="Gene3D" id="3.30.420.40">
    <property type="match status" value="2"/>
</dbReference>
<comment type="caution">
    <text evidence="3">The sequence shown here is derived from an EMBL/GenBank/DDBJ whole genome shotgun (WGS) entry which is preliminary data.</text>
</comment>
<dbReference type="EMBL" id="WLZY01000004">
    <property type="protein sequence ID" value="NDL58211.1"/>
    <property type="molecule type" value="Genomic_DNA"/>
</dbReference>
<dbReference type="InterPro" id="IPR000600">
    <property type="entry name" value="ROK"/>
</dbReference>
<evidence type="ECO:0000256" key="1">
    <source>
        <dbReference type="ARBA" id="ARBA00006479"/>
    </source>
</evidence>
<evidence type="ECO:0000313" key="4">
    <source>
        <dbReference type="Proteomes" id="UP000460435"/>
    </source>
</evidence>
<dbReference type="AlphaFoldDB" id="A0A7K3M4G5"/>
<reference evidence="3 4" key="1">
    <citation type="submission" date="2019-11" db="EMBL/GenBank/DDBJ databases">
        <authorList>
            <person name="Li X.-J."/>
            <person name="Feng X.-M."/>
        </authorList>
    </citation>
    <scope>NUCLEOTIDE SEQUENCE [LARGE SCALE GENOMIC DNA]</scope>
    <source>
        <strain evidence="3 4">XMNu-373</strain>
    </source>
</reference>
<dbReference type="Pfam" id="PF00480">
    <property type="entry name" value="ROK"/>
    <property type="match status" value="1"/>
</dbReference>
<dbReference type="InterPro" id="IPR043129">
    <property type="entry name" value="ATPase_NBD"/>
</dbReference>
<feature type="domain" description="HTH iclR-type" evidence="2">
    <location>
        <begin position="19"/>
        <end position="62"/>
    </location>
</feature>
<dbReference type="PANTHER" id="PTHR18964:SF149">
    <property type="entry name" value="BIFUNCTIONAL UDP-N-ACETYLGLUCOSAMINE 2-EPIMERASE_N-ACETYLMANNOSAMINE KINASE"/>
    <property type="match status" value="1"/>
</dbReference>
<organism evidence="3 4">
    <name type="scientific">Phytoactinopolyspora mesophila</name>
    <dbReference type="NCBI Taxonomy" id="2650750"/>
    <lineage>
        <taxon>Bacteria</taxon>
        <taxon>Bacillati</taxon>
        <taxon>Actinomycetota</taxon>
        <taxon>Actinomycetes</taxon>
        <taxon>Jiangellales</taxon>
        <taxon>Jiangellaceae</taxon>
        <taxon>Phytoactinopolyspora</taxon>
    </lineage>
</organism>
<sequence length="403" mass="42040">MAQSGHSGGPQVLRLLNCAAVLRAIRATGSARVTELVEATGLSRPTVTAAVTTLITDGWVEETEDRTKDTPRMGRPARVLRFRDNAQHVLGIDVGPHKVYCAVADFNGAVVTHVRRDVPSMISHSELLEHVKRTIELALNEASVSPTSLAAVGVGSPGIVDEHRGAIVQAPSVPGWNSLELAHWLRQSIDCPVHIENDVNLAIMAEQWNGAGSATDNLVLVQWGARVGAAVVVQGRLHRGAHGAAGEIGFVDLDSEPQGVQPDGLGPLEARIGTAAIIDRARRLGDITSPDAVTVLAAAAAGDALALKVLDDVCAQFARGFAPFLAAIDPELVILGGVITLAGDAVLAGVHRHLGQRALAVPRLELSALGDDAVALGAVRLAAADAEQRLLDSYMSADGLSRA</sequence>
<protein>
    <submittedName>
        <fullName evidence="3">ROK family protein</fullName>
    </submittedName>
</protein>
<dbReference type="GO" id="GO:0003677">
    <property type="term" value="F:DNA binding"/>
    <property type="evidence" value="ECO:0007669"/>
    <property type="project" value="InterPro"/>
</dbReference>
<accession>A0A7K3M4G5</accession>
<dbReference type="PANTHER" id="PTHR18964">
    <property type="entry name" value="ROK (REPRESSOR, ORF, KINASE) FAMILY"/>
    <property type="match status" value="1"/>
</dbReference>
<dbReference type="GO" id="GO:0006355">
    <property type="term" value="P:regulation of DNA-templated transcription"/>
    <property type="evidence" value="ECO:0007669"/>
    <property type="project" value="InterPro"/>
</dbReference>
<dbReference type="CDD" id="cd23763">
    <property type="entry name" value="ASKHA_ATPase_ROK"/>
    <property type="match status" value="1"/>
</dbReference>
<dbReference type="SUPFAM" id="SSF46785">
    <property type="entry name" value="Winged helix' DNA-binding domain"/>
    <property type="match status" value="1"/>
</dbReference>
<dbReference type="Pfam" id="PF09339">
    <property type="entry name" value="HTH_IclR"/>
    <property type="match status" value="1"/>
</dbReference>
<evidence type="ECO:0000259" key="2">
    <source>
        <dbReference type="Pfam" id="PF09339"/>
    </source>
</evidence>
<dbReference type="Proteomes" id="UP000460435">
    <property type="component" value="Unassembled WGS sequence"/>
</dbReference>
<gene>
    <name evidence="3" type="ORF">F7O44_14140</name>
</gene>
<dbReference type="RefSeq" id="WP_162450886.1">
    <property type="nucleotide sequence ID" value="NZ_WLZY01000004.1"/>
</dbReference>
<dbReference type="InterPro" id="IPR005471">
    <property type="entry name" value="Tscrpt_reg_IclR_N"/>
</dbReference>